<evidence type="ECO:0000256" key="9">
    <source>
        <dbReference type="ARBA" id="ARBA00023285"/>
    </source>
</evidence>
<dbReference type="InterPro" id="IPR001261">
    <property type="entry name" value="ArgE/DapE_CS"/>
</dbReference>
<dbReference type="Pfam" id="PF01546">
    <property type="entry name" value="Peptidase_M20"/>
    <property type="match status" value="1"/>
</dbReference>
<dbReference type="GO" id="GO:0006526">
    <property type="term" value="P:L-arginine biosynthetic process"/>
    <property type="evidence" value="ECO:0007669"/>
    <property type="project" value="UniProtKB-KW"/>
</dbReference>
<keyword evidence="3" id="KW-0963">Cytoplasm</keyword>
<dbReference type="InterPro" id="IPR002933">
    <property type="entry name" value="Peptidase_M20"/>
</dbReference>
<keyword evidence="6" id="KW-0479">Metal-binding</keyword>
<evidence type="ECO:0000256" key="5">
    <source>
        <dbReference type="ARBA" id="ARBA00022605"/>
    </source>
</evidence>
<dbReference type="Gene3D" id="3.30.70.360">
    <property type="match status" value="1"/>
</dbReference>
<feature type="domain" description="Peptidase M20 dimerisation" evidence="10">
    <location>
        <begin position="172"/>
        <end position="282"/>
    </location>
</feature>
<dbReference type="Gene3D" id="3.40.630.10">
    <property type="entry name" value="Zn peptidases"/>
    <property type="match status" value="1"/>
</dbReference>
<keyword evidence="8" id="KW-0862">Zinc</keyword>
<dbReference type="SUPFAM" id="SSF55031">
    <property type="entry name" value="Bacterial exopeptidase dimerisation domain"/>
    <property type="match status" value="1"/>
</dbReference>
<evidence type="ECO:0000259" key="10">
    <source>
        <dbReference type="Pfam" id="PF07687"/>
    </source>
</evidence>
<dbReference type="InterPro" id="IPR011650">
    <property type="entry name" value="Peptidase_M20_dimer"/>
</dbReference>
<evidence type="ECO:0000256" key="3">
    <source>
        <dbReference type="ARBA" id="ARBA00022490"/>
    </source>
</evidence>
<comment type="caution">
    <text evidence="11">The sequence shown here is derived from an EMBL/GenBank/DDBJ whole genome shotgun (WGS) entry which is preliminary data.</text>
</comment>
<protein>
    <submittedName>
        <fullName evidence="11">Acetylornithine deacetylase</fullName>
    </submittedName>
</protein>
<dbReference type="AlphaFoldDB" id="A0A2A4Z5R9"/>
<dbReference type="PANTHER" id="PTHR43808:SF31">
    <property type="entry name" value="N-ACETYL-L-CITRULLINE DEACETYLASE"/>
    <property type="match status" value="1"/>
</dbReference>
<dbReference type="CDD" id="cd03894">
    <property type="entry name" value="M20_ArgE"/>
    <property type="match status" value="1"/>
</dbReference>
<organism evidence="11">
    <name type="scientific">OCS116 cluster bacterium</name>
    <dbReference type="NCBI Taxonomy" id="2030921"/>
    <lineage>
        <taxon>Bacteria</taxon>
        <taxon>Pseudomonadati</taxon>
        <taxon>Pseudomonadota</taxon>
        <taxon>Alphaproteobacteria</taxon>
        <taxon>OCS116 cluster</taxon>
    </lineage>
</organism>
<reference evidence="11" key="2">
    <citation type="journal article" date="2018" name="ISME J.">
        <title>A dynamic microbial community with high functional redundancy inhabits the cold, oxic subseafloor aquifer.</title>
        <authorList>
            <person name="Tully B.J."/>
            <person name="Wheat C.G."/>
            <person name="Glazer B.T."/>
            <person name="Huber J.A."/>
        </authorList>
    </citation>
    <scope>NUCLEOTIDE SEQUENCE</scope>
    <source>
        <strain evidence="11">NORP83</strain>
    </source>
</reference>
<dbReference type="SUPFAM" id="SSF53187">
    <property type="entry name" value="Zn-dependent exopeptidases"/>
    <property type="match status" value="1"/>
</dbReference>
<evidence type="ECO:0000256" key="4">
    <source>
        <dbReference type="ARBA" id="ARBA00022571"/>
    </source>
</evidence>
<reference key="1">
    <citation type="submission" date="2017-08" db="EMBL/GenBank/DDBJ databases">
        <title>A dynamic microbial community with high functional redundancy inhabits the cold, oxic subseafloor aquifer.</title>
        <authorList>
            <person name="Tully B.J."/>
            <person name="Wheat C.G."/>
            <person name="Glazer B.T."/>
            <person name="Huber J.A."/>
        </authorList>
    </citation>
    <scope>NUCLEOTIDE SEQUENCE [LARGE SCALE GENOMIC DNA]</scope>
</reference>
<keyword evidence="9" id="KW-0170">Cobalt</keyword>
<name>A0A2A4Z5R9_9PROT</name>
<sequence length="383" mass="42047">MTDIQNILAKLIGFDTVSRHSNLQLIDYIKSYLSELGVESRFVHNDEKTKANLYATIGPNVAGGVILSGHTDVVPVDGQDWTSDPFELTQRDEKYFGRGTCDMKGFIAICLAAVPDMIAANLQRPIHLCFSYDEETGCQGAQKMVPILVKNLPPVEAVIIGEPTSMQVANLHKSYNTLITRIRGVEAHSSKTNLGVSANFAAAKLINFLSELLDEFKQNPQKDMASLVPNHNTLNVGILNGGTANNIIPNHCEFLMDLRTLPFDEPDKYIDQFRKFAQTVEKQMQDDNPACRIEIMRDVISPGLQPEVGGSAEKLALNLTSSNHAVAVSYGTEAGLFQKAGYSTIICGPGSIDQAHKPDEFIEIAQLKLGALFIEKLITRLKT</sequence>
<dbReference type="InterPro" id="IPR010169">
    <property type="entry name" value="AcOrn-deacetyl"/>
</dbReference>
<gene>
    <name evidence="11" type="primary">argE</name>
    <name evidence="11" type="ORF">COB13_06935</name>
</gene>
<evidence type="ECO:0000256" key="7">
    <source>
        <dbReference type="ARBA" id="ARBA00022801"/>
    </source>
</evidence>
<dbReference type="Pfam" id="PF07687">
    <property type="entry name" value="M20_dimer"/>
    <property type="match status" value="1"/>
</dbReference>
<dbReference type="GO" id="GO:0008777">
    <property type="term" value="F:acetylornithine deacetylase activity"/>
    <property type="evidence" value="ECO:0007669"/>
    <property type="project" value="TreeGrafter"/>
</dbReference>
<dbReference type="InterPro" id="IPR036264">
    <property type="entry name" value="Bact_exopeptidase_dim_dom"/>
</dbReference>
<proteinExistence type="inferred from homology"/>
<dbReference type="PANTHER" id="PTHR43808">
    <property type="entry name" value="ACETYLORNITHINE DEACETYLASE"/>
    <property type="match status" value="1"/>
</dbReference>
<evidence type="ECO:0000256" key="2">
    <source>
        <dbReference type="ARBA" id="ARBA00005691"/>
    </source>
</evidence>
<evidence type="ECO:0000256" key="8">
    <source>
        <dbReference type="ARBA" id="ARBA00022833"/>
    </source>
</evidence>
<comment type="cofactor">
    <cofactor evidence="1">
        <name>Zn(2+)</name>
        <dbReference type="ChEBI" id="CHEBI:29105"/>
    </cofactor>
</comment>
<accession>A0A2A4Z5R9</accession>
<dbReference type="GO" id="GO:0046872">
    <property type="term" value="F:metal ion binding"/>
    <property type="evidence" value="ECO:0007669"/>
    <property type="project" value="UniProtKB-KW"/>
</dbReference>
<dbReference type="PROSITE" id="PS00759">
    <property type="entry name" value="ARGE_DAPE_CPG2_2"/>
    <property type="match status" value="1"/>
</dbReference>
<evidence type="ECO:0000313" key="11">
    <source>
        <dbReference type="EMBL" id="PCJ01898.1"/>
    </source>
</evidence>
<dbReference type="NCBIfam" id="NF005710">
    <property type="entry name" value="PRK07522.1"/>
    <property type="match status" value="1"/>
</dbReference>
<evidence type="ECO:0000256" key="6">
    <source>
        <dbReference type="ARBA" id="ARBA00022723"/>
    </source>
</evidence>
<dbReference type="EMBL" id="NVUS01000006">
    <property type="protein sequence ID" value="PCJ01898.1"/>
    <property type="molecule type" value="Genomic_DNA"/>
</dbReference>
<dbReference type="NCBIfam" id="TIGR01892">
    <property type="entry name" value="AcOrn-deacetyl"/>
    <property type="match status" value="1"/>
</dbReference>
<dbReference type="InterPro" id="IPR050072">
    <property type="entry name" value="Peptidase_M20A"/>
</dbReference>
<keyword evidence="7" id="KW-0378">Hydrolase</keyword>
<keyword evidence="4" id="KW-0055">Arginine biosynthesis</keyword>
<keyword evidence="5" id="KW-0028">Amino-acid biosynthesis</keyword>
<evidence type="ECO:0000256" key="1">
    <source>
        <dbReference type="ARBA" id="ARBA00001947"/>
    </source>
</evidence>
<comment type="similarity">
    <text evidence="2">Belongs to the peptidase M20A family. ArgE subfamily.</text>
</comment>